<evidence type="ECO:0000259" key="1">
    <source>
        <dbReference type="PROSITE" id="PS50181"/>
    </source>
</evidence>
<evidence type="ECO:0000313" key="2">
    <source>
        <dbReference type="EMBL" id="PIC51648.1"/>
    </source>
</evidence>
<dbReference type="Pfam" id="PF00646">
    <property type="entry name" value="F-box"/>
    <property type="match status" value="1"/>
</dbReference>
<keyword evidence="3" id="KW-1185">Reference proteome</keyword>
<accession>A0A2G5VIQ2</accession>
<organism evidence="2 3">
    <name type="scientific">Caenorhabditis nigoni</name>
    <dbReference type="NCBI Taxonomy" id="1611254"/>
    <lineage>
        <taxon>Eukaryota</taxon>
        <taxon>Metazoa</taxon>
        <taxon>Ecdysozoa</taxon>
        <taxon>Nematoda</taxon>
        <taxon>Chromadorea</taxon>
        <taxon>Rhabditida</taxon>
        <taxon>Rhabditina</taxon>
        <taxon>Rhabditomorpha</taxon>
        <taxon>Rhabditoidea</taxon>
        <taxon>Rhabditidae</taxon>
        <taxon>Peloderinae</taxon>
        <taxon>Caenorhabditis</taxon>
    </lineage>
</organism>
<feature type="domain" description="F-box" evidence="1">
    <location>
        <begin position="1"/>
        <end position="48"/>
    </location>
</feature>
<sequence length="366" mass="42728">MILSKYPYVVQKEILDNMEYSELFLLSFVSKNMKKLIKLSQKKRFEGISSIRYDCAELSAPLVHIPSSDDVILETISGENWVILMEKVKHANGRYYNFQLNVSGKILDFQMCYTNGHPIVCLHNRDNESVFPSIHNYILDLFGTSMQYNWYEEDLKRYFIPKLQNVSFCIDMHLAQDFTDMENLETFFSTSPVFKWIRLNAALTSQPFSPESKFYQAESIIINQSQHSFPAILRHFEGRQATIECSEWETSEDLIGFVNRWKSGAAFQKLEYLKFKLLKGPLRKNQILNEIGAQYIDRAKKPPTHSLPKVYDFDYIPTEPNTDPIISRAYVVRQSDSYVASILIEEKTISFGVWNKTEEEFLKLMN</sequence>
<dbReference type="Proteomes" id="UP000230233">
    <property type="component" value="Chromosome I"/>
</dbReference>
<dbReference type="PROSITE" id="PS50181">
    <property type="entry name" value="FBOX"/>
    <property type="match status" value="1"/>
</dbReference>
<name>A0A2G5VIQ2_9PELO</name>
<comment type="caution">
    <text evidence="2">The sequence shown here is derived from an EMBL/GenBank/DDBJ whole genome shotgun (WGS) entry which is preliminary data.</text>
</comment>
<dbReference type="PANTHER" id="PTHR21503:SF8">
    <property type="entry name" value="F-BOX ASSOCIATED DOMAIN-CONTAINING PROTEIN-RELATED"/>
    <property type="match status" value="1"/>
</dbReference>
<dbReference type="InterPro" id="IPR001810">
    <property type="entry name" value="F-box_dom"/>
</dbReference>
<gene>
    <name evidence="2" type="primary">Cnig_chr_I.g2076</name>
    <name evidence="2" type="ORF">B9Z55_002076</name>
</gene>
<protein>
    <recommendedName>
        <fullName evidence="1">F-box domain-containing protein</fullName>
    </recommendedName>
</protein>
<dbReference type="PANTHER" id="PTHR21503">
    <property type="entry name" value="F-BOX-CONTAINING HYPOTHETICAL PROTEIN C.ELEGANS"/>
    <property type="match status" value="1"/>
</dbReference>
<reference evidence="3" key="1">
    <citation type="submission" date="2017-10" db="EMBL/GenBank/DDBJ databases">
        <title>Rapid genome shrinkage in a self-fertile nematode reveals novel sperm competition proteins.</title>
        <authorList>
            <person name="Yin D."/>
            <person name="Schwarz E.M."/>
            <person name="Thomas C.G."/>
            <person name="Felde R.L."/>
            <person name="Korf I.F."/>
            <person name="Cutter A.D."/>
            <person name="Schartner C.M."/>
            <person name="Ralston E.J."/>
            <person name="Meyer B.J."/>
            <person name="Haag E.S."/>
        </authorList>
    </citation>
    <scope>NUCLEOTIDE SEQUENCE [LARGE SCALE GENOMIC DNA]</scope>
    <source>
        <strain evidence="3">JU1422</strain>
    </source>
</reference>
<dbReference type="AlphaFoldDB" id="A0A2G5VIQ2"/>
<dbReference type="EMBL" id="PDUG01000001">
    <property type="protein sequence ID" value="PIC51648.1"/>
    <property type="molecule type" value="Genomic_DNA"/>
</dbReference>
<evidence type="ECO:0000313" key="3">
    <source>
        <dbReference type="Proteomes" id="UP000230233"/>
    </source>
</evidence>
<proteinExistence type="predicted"/>